<dbReference type="SUPFAM" id="SSF48019">
    <property type="entry name" value="post-AAA+ oligomerization domain-like"/>
    <property type="match status" value="1"/>
</dbReference>
<evidence type="ECO:0000256" key="8">
    <source>
        <dbReference type="ARBA" id="ARBA00049244"/>
    </source>
</evidence>
<dbReference type="SUPFAM" id="SSF52540">
    <property type="entry name" value="P-loop containing nucleoside triphosphate hydrolases"/>
    <property type="match status" value="1"/>
</dbReference>
<evidence type="ECO:0000256" key="3">
    <source>
        <dbReference type="ARBA" id="ARBA00022723"/>
    </source>
</evidence>
<dbReference type="InterPro" id="IPR012763">
    <property type="entry name" value="DNA_pol_III_sug/sutau_N"/>
</dbReference>
<comment type="similarity">
    <text evidence="1">Belongs to the DnaX/STICHEL family.</text>
</comment>
<comment type="caution">
    <text evidence="11">The sequence shown here is derived from an EMBL/GenBank/DDBJ whole genome shotgun (WGS) entry which is preliminary data.</text>
</comment>
<dbReference type="Proteomes" id="UP000265489">
    <property type="component" value="Unassembled WGS sequence"/>
</dbReference>
<feature type="region of interest" description="Disordered" evidence="9">
    <location>
        <begin position="364"/>
        <end position="397"/>
    </location>
</feature>
<dbReference type="InterPro" id="IPR004622">
    <property type="entry name" value="DNA_pol_HolB"/>
</dbReference>
<dbReference type="PANTHER" id="PTHR11669:SF0">
    <property type="entry name" value="PROTEIN STICHEL-LIKE 2"/>
    <property type="match status" value="1"/>
</dbReference>
<dbReference type="NCBIfam" id="TIGR00678">
    <property type="entry name" value="holB"/>
    <property type="match status" value="1"/>
</dbReference>
<dbReference type="FunFam" id="3.40.50.300:FF:000014">
    <property type="entry name" value="DNA polymerase III subunit gamma/tau"/>
    <property type="match status" value="1"/>
</dbReference>
<feature type="domain" description="AAA+ ATPase" evidence="10">
    <location>
        <begin position="37"/>
        <end position="178"/>
    </location>
</feature>
<dbReference type="InterPro" id="IPR027417">
    <property type="entry name" value="P-loop_NTPase"/>
</dbReference>
<dbReference type="Gene3D" id="3.40.50.300">
    <property type="entry name" value="P-loop containing nucleotide triphosphate hydrolases"/>
    <property type="match status" value="1"/>
</dbReference>
<evidence type="ECO:0000256" key="7">
    <source>
        <dbReference type="ARBA" id="ARBA00022932"/>
    </source>
</evidence>
<dbReference type="GO" id="GO:0003677">
    <property type="term" value="F:DNA binding"/>
    <property type="evidence" value="ECO:0007669"/>
    <property type="project" value="InterPro"/>
</dbReference>
<keyword evidence="4" id="KW-0547">Nucleotide-binding</keyword>
<evidence type="ECO:0000313" key="11">
    <source>
        <dbReference type="EMBL" id="RGU89636.1"/>
    </source>
</evidence>
<evidence type="ECO:0000256" key="2">
    <source>
        <dbReference type="ARBA" id="ARBA00012417"/>
    </source>
</evidence>
<dbReference type="PRINTS" id="PR00300">
    <property type="entry name" value="CLPPROTEASEA"/>
</dbReference>
<gene>
    <name evidence="11" type="ORF">DWW32_10585</name>
</gene>
<name>A0A395W7U3_9FIRM</name>
<dbReference type="RefSeq" id="WP_118325734.1">
    <property type="nucleotide sequence ID" value="NZ_CATXNH010000027.1"/>
</dbReference>
<dbReference type="GO" id="GO:0003887">
    <property type="term" value="F:DNA-directed DNA polymerase activity"/>
    <property type="evidence" value="ECO:0007669"/>
    <property type="project" value="UniProtKB-KW"/>
</dbReference>
<evidence type="ECO:0000256" key="9">
    <source>
        <dbReference type="SAM" id="MobiDB-lite"/>
    </source>
</evidence>
<dbReference type="Pfam" id="PF13177">
    <property type="entry name" value="DNA_pol3_delta2"/>
    <property type="match status" value="1"/>
</dbReference>
<dbReference type="InterPro" id="IPR050238">
    <property type="entry name" value="DNA_Rep/Repair_Clamp_Loader"/>
</dbReference>
<accession>A0A395W7U3</accession>
<dbReference type="Gene3D" id="1.10.8.60">
    <property type="match status" value="1"/>
</dbReference>
<proteinExistence type="inferred from homology"/>
<keyword evidence="3" id="KW-0479">Metal-binding</keyword>
<dbReference type="EMBL" id="QRYQ01000025">
    <property type="protein sequence ID" value="RGU89636.1"/>
    <property type="molecule type" value="Genomic_DNA"/>
</dbReference>
<evidence type="ECO:0000259" key="10">
    <source>
        <dbReference type="SMART" id="SM00382"/>
    </source>
</evidence>
<dbReference type="GO" id="GO:0008408">
    <property type="term" value="F:3'-5' exonuclease activity"/>
    <property type="evidence" value="ECO:0007669"/>
    <property type="project" value="InterPro"/>
</dbReference>
<evidence type="ECO:0000313" key="12">
    <source>
        <dbReference type="Proteomes" id="UP000265489"/>
    </source>
</evidence>
<dbReference type="SMART" id="SM00382">
    <property type="entry name" value="AAA"/>
    <property type="match status" value="1"/>
</dbReference>
<dbReference type="CDD" id="cd18137">
    <property type="entry name" value="HLD_clamp_pol_III_gamma_tau"/>
    <property type="match status" value="1"/>
</dbReference>
<dbReference type="PANTHER" id="PTHR11669">
    <property type="entry name" value="REPLICATION FACTOR C / DNA POLYMERASE III GAMMA-TAU SUBUNIT"/>
    <property type="match status" value="1"/>
</dbReference>
<dbReference type="GO" id="GO:0046872">
    <property type="term" value="F:metal ion binding"/>
    <property type="evidence" value="ECO:0007669"/>
    <property type="project" value="UniProtKB-KW"/>
</dbReference>
<keyword evidence="11" id="KW-0808">Transferase</keyword>
<protein>
    <recommendedName>
        <fullName evidence="2">DNA-directed DNA polymerase</fullName>
        <ecNumber evidence="2">2.7.7.7</ecNumber>
    </recommendedName>
</protein>
<dbReference type="FunFam" id="1.10.8.60:FF:000013">
    <property type="entry name" value="DNA polymerase III subunit gamma/tau"/>
    <property type="match status" value="1"/>
</dbReference>
<dbReference type="AlphaFoldDB" id="A0A395W7U3"/>
<dbReference type="InterPro" id="IPR008921">
    <property type="entry name" value="DNA_pol3_clamp-load_cplx_C"/>
</dbReference>
<dbReference type="InterPro" id="IPR045085">
    <property type="entry name" value="HLD_clamp_pol_III_gamma_tau"/>
</dbReference>
<keyword evidence="6" id="KW-0067">ATP-binding</keyword>
<evidence type="ECO:0000256" key="1">
    <source>
        <dbReference type="ARBA" id="ARBA00006360"/>
    </source>
</evidence>
<keyword evidence="5" id="KW-0862">Zinc</keyword>
<reference evidence="11 12" key="1">
    <citation type="submission" date="2018-08" db="EMBL/GenBank/DDBJ databases">
        <title>A genome reference for cultivated species of the human gut microbiota.</title>
        <authorList>
            <person name="Zou Y."/>
            <person name="Xue W."/>
            <person name="Luo G."/>
        </authorList>
    </citation>
    <scope>NUCLEOTIDE SEQUENCE [LARGE SCALE GENOMIC DNA]</scope>
    <source>
        <strain evidence="11 12">AF15-20</strain>
    </source>
</reference>
<dbReference type="Pfam" id="PF22608">
    <property type="entry name" value="DNAX_ATPase_lid"/>
    <property type="match status" value="1"/>
</dbReference>
<evidence type="ECO:0000256" key="5">
    <source>
        <dbReference type="ARBA" id="ARBA00022833"/>
    </source>
</evidence>
<dbReference type="NCBIfam" id="TIGR02397">
    <property type="entry name" value="dnaX_nterm"/>
    <property type="match status" value="1"/>
</dbReference>
<keyword evidence="11" id="KW-0548">Nucleotidyltransferase</keyword>
<dbReference type="GO" id="GO:0005524">
    <property type="term" value="F:ATP binding"/>
    <property type="evidence" value="ECO:0007669"/>
    <property type="project" value="UniProtKB-KW"/>
</dbReference>
<organism evidence="11 12">
    <name type="scientific">Holdemanella biformis</name>
    <dbReference type="NCBI Taxonomy" id="1735"/>
    <lineage>
        <taxon>Bacteria</taxon>
        <taxon>Bacillati</taxon>
        <taxon>Bacillota</taxon>
        <taxon>Erysipelotrichia</taxon>
        <taxon>Erysipelotrichales</taxon>
        <taxon>Erysipelotrichaceae</taxon>
        <taxon>Holdemanella</taxon>
    </lineage>
</organism>
<feature type="compositionally biased region" description="Acidic residues" evidence="9">
    <location>
        <begin position="369"/>
        <end position="391"/>
    </location>
</feature>
<dbReference type="GeneID" id="66580173"/>
<dbReference type="EC" id="2.7.7.7" evidence="2"/>
<keyword evidence="7" id="KW-0239">DNA-directed DNA polymerase</keyword>
<evidence type="ECO:0000256" key="4">
    <source>
        <dbReference type="ARBA" id="ARBA00022741"/>
    </source>
</evidence>
<dbReference type="NCBIfam" id="NF004046">
    <property type="entry name" value="PRK05563.1"/>
    <property type="match status" value="1"/>
</dbReference>
<dbReference type="CDD" id="cd00009">
    <property type="entry name" value="AAA"/>
    <property type="match status" value="1"/>
</dbReference>
<dbReference type="InterPro" id="IPR003593">
    <property type="entry name" value="AAA+_ATPase"/>
</dbReference>
<sequence length="587" mass="66602">MAYQALYRKYRPSNFDEVVGQTHIIQTLKNAIVQNRIAHAYLFCGPRGTGKTSIAKIFAKTLNCTNSQDAPCGVCENCKMAANGSHPDIIEIDAASNNGVDEVRNLIDKVKYAPMQGKYKIYIIDEVHMMTSGAFNALLKTIEEPPAHVIFIFATTEPNKVLPTIISRCQRFDFNKVSVNDIKYRLSVVCKNEGIEIDQDGLTLIAQLADGGMRDALSILDQCVAYCTSHIDVNDIRKIYGVITSEDIGQLFNSVYKKDVDCFIKDIQKYSDMGMDIKRLTADIIHMLKDSLILDYSENSTLVSDMNKDMIRKYFKSAPIHFRIQCMEELMDTYNKYTYASNALDYLEASLLKISSYSYEPKSNKFESEYDNNSDIEEEDNYETSYDDSSDNSDIIEKSSKIGDKNKVLEKSEISDVSRETLKQSENADNKIILNDDFVVQLLVGANKMERNIDTTKFNNIGQFTSSLEFGKYAASLRNSVIMASGSNYIVVCTSSEIFAKQINEFELNYGYEDFMEVLLGKAKKVFALDKTQQARVLDVFKEKMISGNLPEPFQVQLRRKESITENNMSIEDHMKSLFPNIEIKED</sequence>
<comment type="catalytic activity">
    <reaction evidence="8">
        <text>DNA(n) + a 2'-deoxyribonucleoside 5'-triphosphate = DNA(n+1) + diphosphate</text>
        <dbReference type="Rhea" id="RHEA:22508"/>
        <dbReference type="Rhea" id="RHEA-COMP:17339"/>
        <dbReference type="Rhea" id="RHEA-COMP:17340"/>
        <dbReference type="ChEBI" id="CHEBI:33019"/>
        <dbReference type="ChEBI" id="CHEBI:61560"/>
        <dbReference type="ChEBI" id="CHEBI:173112"/>
        <dbReference type="EC" id="2.7.7.7"/>
    </reaction>
</comment>
<dbReference type="GO" id="GO:0009360">
    <property type="term" value="C:DNA polymerase III complex"/>
    <property type="evidence" value="ECO:0007669"/>
    <property type="project" value="InterPro"/>
</dbReference>
<dbReference type="GO" id="GO:0006261">
    <property type="term" value="P:DNA-templated DNA replication"/>
    <property type="evidence" value="ECO:0007669"/>
    <property type="project" value="TreeGrafter"/>
</dbReference>
<dbReference type="InterPro" id="IPR001270">
    <property type="entry name" value="ClpA/B"/>
</dbReference>
<evidence type="ECO:0000256" key="6">
    <source>
        <dbReference type="ARBA" id="ARBA00022840"/>
    </source>
</evidence>